<evidence type="ECO:0000313" key="1">
    <source>
        <dbReference type="EMBL" id="VAW60260.1"/>
    </source>
</evidence>
<feature type="non-terminal residue" evidence="1">
    <location>
        <position position="20"/>
    </location>
</feature>
<reference evidence="1" key="1">
    <citation type="submission" date="2018-06" db="EMBL/GenBank/DDBJ databases">
        <authorList>
            <person name="Zhirakovskaya E."/>
        </authorList>
    </citation>
    <scope>NUCLEOTIDE SEQUENCE</scope>
</reference>
<sequence>MKTQDIQALAAQAAKNIKSE</sequence>
<evidence type="ECO:0000313" key="2">
    <source>
        <dbReference type="EMBL" id="VAW61834.1"/>
    </source>
</evidence>
<proteinExistence type="predicted"/>
<protein>
    <submittedName>
        <fullName evidence="1">Uncharacterized protein</fullName>
    </submittedName>
</protein>
<dbReference type="EMBL" id="UOFH01000132">
    <property type="protein sequence ID" value="VAW60260.1"/>
    <property type="molecule type" value="Genomic_DNA"/>
</dbReference>
<gene>
    <name evidence="1" type="ORF">MNBD_GAMMA08-1478</name>
    <name evidence="2" type="ORF">MNBD_GAMMA08-2215</name>
</gene>
<dbReference type="EMBL" id="UOFH01000198">
    <property type="protein sequence ID" value="VAW61834.1"/>
    <property type="molecule type" value="Genomic_DNA"/>
</dbReference>
<accession>A0A3B0X6N7</accession>
<name>A0A3B0X6N7_9ZZZZ</name>
<dbReference type="AlphaFoldDB" id="A0A3B0X6N7"/>
<organism evidence="1">
    <name type="scientific">hydrothermal vent metagenome</name>
    <dbReference type="NCBI Taxonomy" id="652676"/>
    <lineage>
        <taxon>unclassified sequences</taxon>
        <taxon>metagenomes</taxon>
        <taxon>ecological metagenomes</taxon>
    </lineage>
</organism>